<keyword evidence="2 5" id="KW-0808">Transferase</keyword>
<evidence type="ECO:0000256" key="5">
    <source>
        <dbReference type="RuleBase" id="RU003557"/>
    </source>
</evidence>
<keyword evidence="9" id="KW-1185">Reference proteome</keyword>
<dbReference type="OrthoDB" id="9764638at2"/>
<evidence type="ECO:0000313" key="9">
    <source>
        <dbReference type="Proteomes" id="UP000198755"/>
    </source>
</evidence>
<comment type="similarity">
    <text evidence="1 5">Belongs to the thiolase-like superfamily. Thiolase family.</text>
</comment>
<evidence type="ECO:0000256" key="3">
    <source>
        <dbReference type="ARBA" id="ARBA00023315"/>
    </source>
</evidence>
<dbReference type="Gene3D" id="3.40.47.10">
    <property type="match status" value="2"/>
</dbReference>
<organism evidence="8 9">
    <name type="scientific">Methylocapsa palsarum</name>
    <dbReference type="NCBI Taxonomy" id="1612308"/>
    <lineage>
        <taxon>Bacteria</taxon>
        <taxon>Pseudomonadati</taxon>
        <taxon>Pseudomonadota</taxon>
        <taxon>Alphaproteobacteria</taxon>
        <taxon>Hyphomicrobiales</taxon>
        <taxon>Beijerinckiaceae</taxon>
        <taxon>Methylocapsa</taxon>
    </lineage>
</organism>
<dbReference type="InterPro" id="IPR020610">
    <property type="entry name" value="Thiolase_AS"/>
</dbReference>
<dbReference type="NCBIfam" id="TIGR01930">
    <property type="entry name" value="AcCoA-C-Actrans"/>
    <property type="match status" value="1"/>
</dbReference>
<feature type="domain" description="Thiolase C-terminal" evidence="7">
    <location>
        <begin position="284"/>
        <end position="405"/>
    </location>
</feature>
<dbReference type="InterPro" id="IPR020615">
    <property type="entry name" value="Thiolase_acyl_enz_int_AS"/>
</dbReference>
<keyword evidence="3 5" id="KW-0012">Acyltransferase</keyword>
<reference evidence="8 9" key="1">
    <citation type="submission" date="2016-10" db="EMBL/GenBank/DDBJ databases">
        <authorList>
            <person name="de Groot N.N."/>
        </authorList>
    </citation>
    <scope>NUCLEOTIDE SEQUENCE [LARGE SCALE GENOMIC DNA]</scope>
    <source>
        <strain evidence="8 9">NE2</strain>
    </source>
</reference>
<dbReference type="PROSITE" id="PS00737">
    <property type="entry name" value="THIOLASE_2"/>
    <property type="match status" value="1"/>
</dbReference>
<dbReference type="NCBIfam" id="NF006090">
    <property type="entry name" value="PRK08242.1"/>
    <property type="match status" value="1"/>
</dbReference>
<dbReference type="PANTHER" id="PTHR43365:SF1">
    <property type="entry name" value="ACETYL-COA C-ACYLTRANSFERASE"/>
    <property type="match status" value="1"/>
</dbReference>
<proteinExistence type="inferred from homology"/>
<evidence type="ECO:0000259" key="6">
    <source>
        <dbReference type="Pfam" id="PF00108"/>
    </source>
</evidence>
<dbReference type="CDD" id="cd00751">
    <property type="entry name" value="thiolase"/>
    <property type="match status" value="1"/>
</dbReference>
<dbReference type="InterPro" id="IPR020616">
    <property type="entry name" value="Thiolase_N"/>
</dbReference>
<dbReference type="Pfam" id="PF00108">
    <property type="entry name" value="Thiolase_N"/>
    <property type="match status" value="1"/>
</dbReference>
<feature type="active site" description="Proton acceptor" evidence="4">
    <location>
        <position position="362"/>
    </location>
</feature>
<feature type="active site" description="Acyl-thioester intermediate" evidence="4">
    <location>
        <position position="95"/>
    </location>
</feature>
<dbReference type="PIRSF" id="PIRSF000429">
    <property type="entry name" value="Ac-CoA_Ac_transf"/>
    <property type="match status" value="1"/>
</dbReference>
<dbReference type="InterPro" id="IPR016039">
    <property type="entry name" value="Thiolase-like"/>
</dbReference>
<dbReference type="STRING" id="1612308.SAMN05444581_101232"/>
<dbReference type="GO" id="GO:0003988">
    <property type="term" value="F:acetyl-CoA C-acyltransferase activity"/>
    <property type="evidence" value="ECO:0007669"/>
    <property type="project" value="UniProtKB-ARBA"/>
</dbReference>
<dbReference type="EMBL" id="FOSN01000001">
    <property type="protein sequence ID" value="SFK00626.1"/>
    <property type="molecule type" value="Genomic_DNA"/>
</dbReference>
<accession>A0A1I3W298</accession>
<name>A0A1I3W298_9HYPH</name>
<dbReference type="PROSITE" id="PS00099">
    <property type="entry name" value="THIOLASE_3"/>
    <property type="match status" value="1"/>
</dbReference>
<evidence type="ECO:0000256" key="2">
    <source>
        <dbReference type="ARBA" id="ARBA00022679"/>
    </source>
</evidence>
<dbReference type="Pfam" id="PF02803">
    <property type="entry name" value="Thiolase_C"/>
    <property type="match status" value="1"/>
</dbReference>
<dbReference type="PROSITE" id="PS00098">
    <property type="entry name" value="THIOLASE_1"/>
    <property type="match status" value="1"/>
</dbReference>
<dbReference type="InterPro" id="IPR002155">
    <property type="entry name" value="Thiolase"/>
</dbReference>
<dbReference type="RefSeq" id="WP_091676229.1">
    <property type="nucleotide sequence ID" value="NZ_FOSN01000001.1"/>
</dbReference>
<dbReference type="PANTHER" id="PTHR43365">
    <property type="entry name" value="BLR7806 PROTEIN"/>
    <property type="match status" value="1"/>
</dbReference>
<protein>
    <submittedName>
        <fullName evidence="8">Acetyl-CoA C-acetyltransferase</fullName>
    </submittedName>
</protein>
<dbReference type="SUPFAM" id="SSF53901">
    <property type="entry name" value="Thiolase-like"/>
    <property type="match status" value="2"/>
</dbReference>
<dbReference type="Proteomes" id="UP000198755">
    <property type="component" value="Unassembled WGS sequence"/>
</dbReference>
<feature type="active site" description="Proton acceptor" evidence="4">
    <location>
        <position position="392"/>
    </location>
</feature>
<dbReference type="InterPro" id="IPR020617">
    <property type="entry name" value="Thiolase_C"/>
</dbReference>
<dbReference type="AlphaFoldDB" id="A0A1I3W298"/>
<feature type="domain" description="Thiolase N-terminal" evidence="6">
    <location>
        <begin position="10"/>
        <end position="232"/>
    </location>
</feature>
<evidence type="ECO:0000256" key="4">
    <source>
        <dbReference type="PIRSR" id="PIRSR000429-1"/>
    </source>
</evidence>
<evidence type="ECO:0000256" key="1">
    <source>
        <dbReference type="ARBA" id="ARBA00010982"/>
    </source>
</evidence>
<sequence length="406" mass="41980">MSAQSTEAFIYDHVRTPRGRGKPDGSLHEVSSLALATGVLSAIARRNGLDTTLVDDVVLGCVDPVGEAGGDIARVAALCANYGDGVPGVQINRFCASGLDAVNFAAAQVMAGQHDLTIGGGVESMSRVGLGASGGAWPIDPAIAIKSYFMPQGVSADLIATKYGFTRDDVDAYAVRSQQRAAEAWSKGYFKKSIAPVRDVNGITLLAHDEHMRPSTDMQSLAALKPSFTMMGEQGGFDAVAVQAHPELERVVHVHHAGNSSGIVDGAAAVLIGSAGAGAAASLRPRAKIRAFANIGSEPAMMLTGPVDVTRKVLARAGMVIGDIDLFEVNEAFASVVLRYLQAFDLDPEKINVNGGAIAMGHPLGATGAMLLGTALDELERSGKTTALVTLCIGAGMGTATIIERV</sequence>
<evidence type="ECO:0000313" key="8">
    <source>
        <dbReference type="EMBL" id="SFK00626.1"/>
    </source>
</evidence>
<gene>
    <name evidence="8" type="ORF">SAMN05444581_101232</name>
</gene>
<evidence type="ECO:0000259" key="7">
    <source>
        <dbReference type="Pfam" id="PF02803"/>
    </source>
</evidence>
<dbReference type="InterPro" id="IPR020613">
    <property type="entry name" value="Thiolase_CS"/>
</dbReference>